<protein>
    <recommendedName>
        <fullName evidence="3">DUF1102 domain-containing protein</fullName>
    </recommendedName>
</protein>
<sequence>MIAGSSGLLAVETLSFSSSKVERNVDVDVASDENAYLGLEANTSEDVETGGVLFENGAERCPIVSFDVINQLPESLSLAIELEDDRFRFVDDADNVEIDDGRLRTEELGPGDKISVGIDLDLRSDQSVGESITTALEIEATGETTHIETERTLTLQTEC</sequence>
<organism evidence="1 2">
    <name type="scientific">Halopiger aswanensis</name>
    <dbReference type="NCBI Taxonomy" id="148449"/>
    <lineage>
        <taxon>Archaea</taxon>
        <taxon>Methanobacteriati</taxon>
        <taxon>Methanobacteriota</taxon>
        <taxon>Stenosarchaea group</taxon>
        <taxon>Halobacteria</taxon>
        <taxon>Halobacteriales</taxon>
        <taxon>Natrialbaceae</taxon>
        <taxon>Halopiger</taxon>
    </lineage>
</organism>
<dbReference type="EMBL" id="RAPO01000002">
    <property type="protein sequence ID" value="RKD95816.1"/>
    <property type="molecule type" value="Genomic_DNA"/>
</dbReference>
<dbReference type="AlphaFoldDB" id="A0A419WK80"/>
<comment type="caution">
    <text evidence="1">The sequence shown here is derived from an EMBL/GenBank/DDBJ whole genome shotgun (WGS) entry which is preliminary data.</text>
</comment>
<evidence type="ECO:0000313" key="1">
    <source>
        <dbReference type="EMBL" id="RKD95816.1"/>
    </source>
</evidence>
<keyword evidence="2" id="KW-1185">Reference proteome</keyword>
<reference evidence="1 2" key="1">
    <citation type="submission" date="2018-09" db="EMBL/GenBank/DDBJ databases">
        <title>Genomic Encyclopedia of Archaeal and Bacterial Type Strains, Phase II (KMG-II): from individual species to whole genera.</title>
        <authorList>
            <person name="Goeker M."/>
        </authorList>
    </citation>
    <scope>NUCLEOTIDE SEQUENCE [LARGE SCALE GENOMIC DNA]</scope>
    <source>
        <strain evidence="1 2">DSM 13151</strain>
    </source>
</reference>
<proteinExistence type="predicted"/>
<evidence type="ECO:0000313" key="2">
    <source>
        <dbReference type="Proteomes" id="UP000283805"/>
    </source>
</evidence>
<gene>
    <name evidence="1" type="ORF">ATJ93_2679</name>
</gene>
<dbReference type="Proteomes" id="UP000283805">
    <property type="component" value="Unassembled WGS sequence"/>
</dbReference>
<name>A0A419WK80_9EURY</name>
<evidence type="ECO:0008006" key="3">
    <source>
        <dbReference type="Google" id="ProtNLM"/>
    </source>
</evidence>
<accession>A0A419WK80</accession>